<dbReference type="AlphaFoldDB" id="D3BSY6"/>
<keyword evidence="3" id="KW-1185">Reference proteome</keyword>
<dbReference type="InParanoid" id="D3BSY6"/>
<comment type="caution">
    <text evidence="2">The sequence shown here is derived from an EMBL/GenBank/DDBJ whole genome shotgun (WGS) entry which is preliminary data.</text>
</comment>
<evidence type="ECO:0000313" key="3">
    <source>
        <dbReference type="Proteomes" id="UP000001396"/>
    </source>
</evidence>
<feature type="compositionally biased region" description="Low complexity" evidence="1">
    <location>
        <begin position="134"/>
        <end position="157"/>
    </location>
</feature>
<organism evidence="2 3">
    <name type="scientific">Heterostelium pallidum (strain ATCC 26659 / Pp 5 / PN500)</name>
    <name type="common">Cellular slime mold</name>
    <name type="synonym">Polysphondylium pallidum</name>
    <dbReference type="NCBI Taxonomy" id="670386"/>
    <lineage>
        <taxon>Eukaryota</taxon>
        <taxon>Amoebozoa</taxon>
        <taxon>Evosea</taxon>
        <taxon>Eumycetozoa</taxon>
        <taxon>Dictyostelia</taxon>
        <taxon>Acytosteliales</taxon>
        <taxon>Acytosteliaceae</taxon>
        <taxon>Heterostelium</taxon>
    </lineage>
</organism>
<name>D3BSY6_HETP5</name>
<gene>
    <name evidence="2" type="ORF">PPL_11106</name>
</gene>
<dbReference type="GeneID" id="31366575"/>
<feature type="region of interest" description="Disordered" evidence="1">
    <location>
        <begin position="49"/>
        <end position="76"/>
    </location>
</feature>
<proteinExistence type="predicted"/>
<sequence>MSSNLTSSILTGSIDQCSSGCTPDGSHVESSPLSSVSFNLSSDNLVYRGSSRRQHQQYSNSNSKQHRDSDATSSSFGNSNSLHSYAGIDFLQLTLQHKLDNTLFDPFTQTALHNELYEIIELTNQNIFNQQFTKTTRTSNSTSTSTSNSATATTTSTKKCKTPPNCHKIKNNNYFIIQDYSLIVLSNNHFLWNIKNLGSFMSSSPLFQSNEYHDNINHFRDDLHLIHRFYKVLVNDFIFQLCFVPETNATIKPATSRRPFNQISLFQFSKLSISNTIKTITELKLQFEHLENQYNHQQQQQQQTPSLSSPSSASRNNSICNIRLIDRFLQLLSNTLFLNHYNPTEYLNLSILQRFIYNALSNFTSRIRLKMIEDQLFQNLFNLERREILFIWMIFCSNNSQQYYLNTCNPSAFNLSFISKSPFLPSLLVVLKEILRKIEVYKGIGNKKHIKAYYALIDKSVPSIYDYMEQKIKKVTKLYNSIYQEAIEASQHSDIRFNQIIKLVSNWNLAMQSFSAIFSPTAPKILTKKPIASDWHLSAYLMSFYCGLTFFIPNQPKLLDRVSGTPPYFFESIMFINYEFCFPKLSRYYRSIYDDYAEKFRKMSDDDKSDSLLRLWDDCFVIGGVLFCTSEKILAVSVGHLNYLFSIKMKDNQKYFLVGDPEIKNFKIFTLSEMSNIVLGDVFYFSGPKAE</sequence>
<accession>D3BSY6</accession>
<feature type="region of interest" description="Disordered" evidence="1">
    <location>
        <begin position="294"/>
        <end position="314"/>
    </location>
</feature>
<dbReference type="RefSeq" id="XP_020427735.1">
    <property type="nucleotide sequence ID" value="XM_020581865.1"/>
</dbReference>
<protein>
    <submittedName>
        <fullName evidence="2">Uncharacterized protein</fullName>
    </submittedName>
</protein>
<feature type="region of interest" description="Disordered" evidence="1">
    <location>
        <begin position="134"/>
        <end position="162"/>
    </location>
</feature>
<reference evidence="2 3" key="1">
    <citation type="journal article" date="2011" name="Genome Res.">
        <title>Phylogeny-wide analysis of social amoeba genomes highlights ancient origins for complex intercellular communication.</title>
        <authorList>
            <person name="Heidel A.J."/>
            <person name="Lawal H.M."/>
            <person name="Felder M."/>
            <person name="Schilde C."/>
            <person name="Helps N.R."/>
            <person name="Tunggal B."/>
            <person name="Rivero F."/>
            <person name="John U."/>
            <person name="Schleicher M."/>
            <person name="Eichinger L."/>
            <person name="Platzer M."/>
            <person name="Noegel A.A."/>
            <person name="Schaap P."/>
            <person name="Gloeckner G."/>
        </authorList>
    </citation>
    <scope>NUCLEOTIDE SEQUENCE [LARGE SCALE GENOMIC DNA]</scope>
    <source>
        <strain evidence="3">ATCC 26659 / Pp 5 / PN500</strain>
    </source>
</reference>
<evidence type="ECO:0000256" key="1">
    <source>
        <dbReference type="SAM" id="MobiDB-lite"/>
    </source>
</evidence>
<dbReference type="EMBL" id="ADBJ01000054">
    <property type="protein sequence ID" value="EFA75601.1"/>
    <property type="molecule type" value="Genomic_DNA"/>
</dbReference>
<evidence type="ECO:0000313" key="2">
    <source>
        <dbReference type="EMBL" id="EFA75601.1"/>
    </source>
</evidence>
<dbReference type="Proteomes" id="UP000001396">
    <property type="component" value="Unassembled WGS sequence"/>
</dbReference>